<proteinExistence type="inferred from homology"/>
<dbReference type="Pfam" id="PF01648">
    <property type="entry name" value="ACPS"/>
    <property type="match status" value="1"/>
</dbReference>
<reference evidence="4" key="1">
    <citation type="submission" date="2020-09" db="EMBL/GenBank/DDBJ databases">
        <title>New species isolated from human feces.</title>
        <authorList>
            <person name="Kitahara M."/>
            <person name="Shigeno Y."/>
            <person name="Shime M."/>
            <person name="Matsumoto Y."/>
            <person name="Nakamura S."/>
            <person name="Motooka D."/>
            <person name="Fukuoka S."/>
            <person name="Nishikawa H."/>
            <person name="Benno Y."/>
        </authorList>
    </citation>
    <scope>NUCLEOTIDE SEQUENCE</scope>
    <source>
        <strain evidence="4">MM35</strain>
    </source>
</reference>
<dbReference type="PANTHER" id="PTHR12215">
    <property type="entry name" value="PHOSPHOPANTETHEINE TRANSFERASE"/>
    <property type="match status" value="1"/>
</dbReference>
<name>A0A810PQV5_9FIRM</name>
<evidence type="ECO:0000259" key="3">
    <source>
        <dbReference type="Pfam" id="PF01648"/>
    </source>
</evidence>
<evidence type="ECO:0000256" key="2">
    <source>
        <dbReference type="ARBA" id="ARBA00022679"/>
    </source>
</evidence>
<dbReference type="SUPFAM" id="SSF56214">
    <property type="entry name" value="4'-phosphopantetheinyl transferase"/>
    <property type="match status" value="2"/>
</dbReference>
<protein>
    <recommendedName>
        <fullName evidence="3">4'-phosphopantetheinyl transferase domain-containing protein</fullName>
    </recommendedName>
</protein>
<organism evidence="4 5">
    <name type="scientific">Vescimonas fastidiosa</name>
    <dbReference type="NCBI Taxonomy" id="2714353"/>
    <lineage>
        <taxon>Bacteria</taxon>
        <taxon>Bacillati</taxon>
        <taxon>Bacillota</taxon>
        <taxon>Clostridia</taxon>
        <taxon>Eubacteriales</taxon>
        <taxon>Oscillospiraceae</taxon>
        <taxon>Vescimonas</taxon>
    </lineage>
</organism>
<keyword evidence="2" id="KW-0808">Transferase</keyword>
<evidence type="ECO:0000313" key="5">
    <source>
        <dbReference type="Proteomes" id="UP000681343"/>
    </source>
</evidence>
<keyword evidence="5" id="KW-1185">Reference proteome</keyword>
<dbReference type="EMBL" id="AP023415">
    <property type="protein sequence ID" value="BCK78304.1"/>
    <property type="molecule type" value="Genomic_DNA"/>
</dbReference>
<dbReference type="RefSeq" id="WP_212818977.1">
    <property type="nucleotide sequence ID" value="NZ_AP023415.1"/>
</dbReference>
<dbReference type="KEGG" id="vfa:MM35RIKEN_04960"/>
<dbReference type="InterPro" id="IPR037143">
    <property type="entry name" value="4-PPantetheinyl_Trfase_dom_sf"/>
</dbReference>
<comment type="similarity">
    <text evidence="1">Belongs to the P-Pant transferase superfamily. Gsp/Sfp/HetI/AcpT family.</text>
</comment>
<accession>A0A810PQV5</accession>
<dbReference type="AlphaFoldDB" id="A0A810PQV5"/>
<dbReference type="InterPro" id="IPR008278">
    <property type="entry name" value="4-PPantetheinyl_Trfase_dom"/>
</dbReference>
<sequence length="165" mass="19391">MEIRIERREEYSSRKLAAEMLAAAAKTDPENIRFYRGKNGKPLSDLPYFFNCSHSGEYVACVVSRREIGVDLERVRPVHARLMRTLTDREKAWLESLPREEWDRAFLRLWTMKESWIKCRSGVVWEYKQCNFVEENGVLSVKPKGYNFTFPATPEGYVLTVCEKE</sequence>
<dbReference type="GO" id="GO:0019878">
    <property type="term" value="P:lysine biosynthetic process via aminoadipic acid"/>
    <property type="evidence" value="ECO:0007669"/>
    <property type="project" value="TreeGrafter"/>
</dbReference>
<dbReference type="Proteomes" id="UP000681343">
    <property type="component" value="Chromosome"/>
</dbReference>
<dbReference type="InterPro" id="IPR050559">
    <property type="entry name" value="P-Pant_transferase_sf"/>
</dbReference>
<evidence type="ECO:0000256" key="1">
    <source>
        <dbReference type="ARBA" id="ARBA00010990"/>
    </source>
</evidence>
<dbReference type="GO" id="GO:0005829">
    <property type="term" value="C:cytosol"/>
    <property type="evidence" value="ECO:0007669"/>
    <property type="project" value="TreeGrafter"/>
</dbReference>
<dbReference type="PANTHER" id="PTHR12215:SF10">
    <property type="entry name" value="L-AMINOADIPATE-SEMIALDEHYDE DEHYDROGENASE-PHOSPHOPANTETHEINYL TRANSFERASE"/>
    <property type="match status" value="1"/>
</dbReference>
<dbReference type="GO" id="GO:0000287">
    <property type="term" value="F:magnesium ion binding"/>
    <property type="evidence" value="ECO:0007669"/>
    <property type="project" value="InterPro"/>
</dbReference>
<dbReference type="Gene3D" id="3.90.470.20">
    <property type="entry name" value="4'-phosphopantetheinyl transferase domain"/>
    <property type="match status" value="1"/>
</dbReference>
<dbReference type="GO" id="GO:0008897">
    <property type="term" value="F:holo-[acyl-carrier-protein] synthase activity"/>
    <property type="evidence" value="ECO:0007669"/>
    <property type="project" value="InterPro"/>
</dbReference>
<feature type="domain" description="4'-phosphopantetheinyl transferase" evidence="3">
    <location>
        <begin position="68"/>
        <end position="132"/>
    </location>
</feature>
<evidence type="ECO:0000313" key="4">
    <source>
        <dbReference type="EMBL" id="BCK78304.1"/>
    </source>
</evidence>
<gene>
    <name evidence="4" type="ORF">MM35RIKEN_04960</name>
</gene>